<dbReference type="InterPro" id="IPR001796">
    <property type="entry name" value="DHFR_dom"/>
</dbReference>
<dbReference type="InterPro" id="IPR012259">
    <property type="entry name" value="DHFR"/>
</dbReference>
<dbReference type="PROSITE" id="PS00075">
    <property type="entry name" value="DHFR_1"/>
    <property type="match status" value="1"/>
</dbReference>
<evidence type="ECO:0000256" key="2">
    <source>
        <dbReference type="ARBA" id="ARBA00009539"/>
    </source>
</evidence>
<keyword evidence="12" id="KW-1185">Reference proteome</keyword>
<gene>
    <name evidence="11" type="ORF">N4264_22345</name>
</gene>
<protein>
    <recommendedName>
        <fullName evidence="3 8">Dihydrofolate reductase</fullName>
        <ecNumber evidence="3 8">1.5.1.3</ecNumber>
    </recommendedName>
</protein>
<name>A0ABY6BBK9_9GAMM</name>
<comment type="catalytic activity">
    <reaction evidence="8">
        <text>(6S)-5,6,7,8-tetrahydrofolate + NADP(+) = 7,8-dihydrofolate + NADPH + H(+)</text>
        <dbReference type="Rhea" id="RHEA:15009"/>
        <dbReference type="ChEBI" id="CHEBI:15378"/>
        <dbReference type="ChEBI" id="CHEBI:57451"/>
        <dbReference type="ChEBI" id="CHEBI:57453"/>
        <dbReference type="ChEBI" id="CHEBI:57783"/>
        <dbReference type="ChEBI" id="CHEBI:58349"/>
        <dbReference type="EC" id="1.5.1.3"/>
    </reaction>
</comment>
<comment type="function">
    <text evidence="7 8">Key enzyme in folate metabolism. Catalyzes an essential reaction for de novo glycine and purine synthesis, and for DNA precursor synthesis.</text>
</comment>
<evidence type="ECO:0000313" key="11">
    <source>
        <dbReference type="EMBL" id="UXI67446.1"/>
    </source>
</evidence>
<dbReference type="EMBL" id="CP104694">
    <property type="protein sequence ID" value="UXI67446.1"/>
    <property type="molecule type" value="Genomic_DNA"/>
</dbReference>
<evidence type="ECO:0000259" key="10">
    <source>
        <dbReference type="PROSITE" id="PS51330"/>
    </source>
</evidence>
<comment type="pathway">
    <text evidence="1 8">Cofactor biosynthesis; tetrahydrofolate biosynthesis; 5,6,7,8-tetrahydrofolate from 7,8-dihydrofolate: step 1/1.</text>
</comment>
<evidence type="ECO:0000256" key="1">
    <source>
        <dbReference type="ARBA" id="ARBA00004903"/>
    </source>
</evidence>
<keyword evidence="4 8" id="KW-0554">One-carbon metabolism</keyword>
<dbReference type="CDD" id="cd00209">
    <property type="entry name" value="DHFR"/>
    <property type="match status" value="1"/>
</dbReference>
<evidence type="ECO:0000256" key="6">
    <source>
        <dbReference type="ARBA" id="ARBA00023002"/>
    </source>
</evidence>
<feature type="domain" description="DHFR" evidence="10">
    <location>
        <begin position="1"/>
        <end position="159"/>
    </location>
</feature>
<dbReference type="PIRSF" id="PIRSF000194">
    <property type="entry name" value="DHFR"/>
    <property type="match status" value="1"/>
</dbReference>
<reference evidence="11" key="1">
    <citation type="submission" date="2022-09" db="EMBL/GenBank/DDBJ databases">
        <title>Tahibacter sp. nov., isolated from a fresh water.</title>
        <authorList>
            <person name="Baek J.H."/>
            <person name="Lee J.K."/>
            <person name="Kim J.M."/>
            <person name="Jeon C.O."/>
        </authorList>
    </citation>
    <scope>NUCLEOTIDE SEQUENCE</scope>
    <source>
        <strain evidence="11">W38</strain>
    </source>
</reference>
<evidence type="ECO:0000256" key="5">
    <source>
        <dbReference type="ARBA" id="ARBA00022857"/>
    </source>
</evidence>
<dbReference type="InterPro" id="IPR024072">
    <property type="entry name" value="DHFR-like_dom_sf"/>
</dbReference>
<proteinExistence type="inferred from homology"/>
<dbReference type="SUPFAM" id="SSF53597">
    <property type="entry name" value="Dihydrofolate reductase-like"/>
    <property type="match status" value="1"/>
</dbReference>
<keyword evidence="5 8" id="KW-0521">NADP</keyword>
<dbReference type="PROSITE" id="PS51330">
    <property type="entry name" value="DHFR_2"/>
    <property type="match status" value="1"/>
</dbReference>
<dbReference type="Pfam" id="PF00186">
    <property type="entry name" value="DHFR_1"/>
    <property type="match status" value="1"/>
</dbReference>
<evidence type="ECO:0000256" key="7">
    <source>
        <dbReference type="ARBA" id="ARBA00025067"/>
    </source>
</evidence>
<sequence>MLSLIVALDAQRAIGRDGDMPWHLPDDLRRFKQLTLGKPVLMGRKTAVSIGRPLPGRRNLVLSRDGEAPYPTQETVRSLEQARELTSGEELMVIGGGEIYRLAMPLAERMYLTHVQTAVDDADTWFPPFDPADWRVVSRERRDADARHAYAMEFADYARR</sequence>
<dbReference type="RefSeq" id="WP_261694416.1">
    <property type="nucleotide sequence ID" value="NZ_CP104694.1"/>
</dbReference>
<dbReference type="Gene3D" id="3.40.430.10">
    <property type="entry name" value="Dihydrofolate Reductase, subunit A"/>
    <property type="match status" value="1"/>
</dbReference>
<dbReference type="InterPro" id="IPR017925">
    <property type="entry name" value="DHFR_CS"/>
</dbReference>
<dbReference type="PRINTS" id="PR00070">
    <property type="entry name" value="DHFR"/>
</dbReference>
<evidence type="ECO:0000256" key="3">
    <source>
        <dbReference type="ARBA" id="ARBA00012856"/>
    </source>
</evidence>
<dbReference type="PANTHER" id="PTHR48069">
    <property type="entry name" value="DIHYDROFOLATE REDUCTASE"/>
    <property type="match status" value="1"/>
</dbReference>
<evidence type="ECO:0000256" key="8">
    <source>
        <dbReference type="PIRNR" id="PIRNR000194"/>
    </source>
</evidence>
<accession>A0ABY6BBK9</accession>
<organism evidence="11 12">
    <name type="scientific">Tahibacter amnicola</name>
    <dbReference type="NCBI Taxonomy" id="2976241"/>
    <lineage>
        <taxon>Bacteria</taxon>
        <taxon>Pseudomonadati</taxon>
        <taxon>Pseudomonadota</taxon>
        <taxon>Gammaproteobacteria</taxon>
        <taxon>Lysobacterales</taxon>
        <taxon>Rhodanobacteraceae</taxon>
        <taxon>Tahibacter</taxon>
    </lineage>
</organism>
<comment type="similarity">
    <text evidence="2 8 9">Belongs to the dihydrofolate reductase family.</text>
</comment>
<dbReference type="EC" id="1.5.1.3" evidence="3 8"/>
<keyword evidence="6 8" id="KW-0560">Oxidoreductase</keyword>
<evidence type="ECO:0000256" key="4">
    <source>
        <dbReference type="ARBA" id="ARBA00022563"/>
    </source>
</evidence>
<dbReference type="Proteomes" id="UP001064632">
    <property type="component" value="Chromosome"/>
</dbReference>
<evidence type="ECO:0000256" key="9">
    <source>
        <dbReference type="RuleBase" id="RU004474"/>
    </source>
</evidence>
<evidence type="ECO:0000313" key="12">
    <source>
        <dbReference type="Proteomes" id="UP001064632"/>
    </source>
</evidence>
<dbReference type="PANTHER" id="PTHR48069:SF3">
    <property type="entry name" value="DIHYDROFOLATE REDUCTASE"/>
    <property type="match status" value="1"/>
</dbReference>